<dbReference type="Gene3D" id="1.10.3720.10">
    <property type="entry name" value="MetI-like"/>
    <property type="match status" value="1"/>
</dbReference>
<evidence type="ECO:0000313" key="10">
    <source>
        <dbReference type="EMBL" id="MBO1902782.1"/>
    </source>
</evidence>
<accession>A0A939MQD5</accession>
<feature type="transmembrane region" description="Helical" evidence="8">
    <location>
        <begin position="103"/>
        <end position="124"/>
    </location>
</feature>
<dbReference type="GO" id="GO:0005886">
    <property type="term" value="C:plasma membrane"/>
    <property type="evidence" value="ECO:0007669"/>
    <property type="project" value="UniProtKB-SubCell"/>
</dbReference>
<dbReference type="Proteomes" id="UP000664382">
    <property type="component" value="Unassembled WGS sequence"/>
</dbReference>
<dbReference type="EMBL" id="JAGDYM010000014">
    <property type="protein sequence ID" value="MBO1902782.1"/>
    <property type="molecule type" value="Genomic_DNA"/>
</dbReference>
<feature type="transmembrane region" description="Helical" evidence="8">
    <location>
        <begin position="45"/>
        <end position="69"/>
    </location>
</feature>
<dbReference type="SUPFAM" id="SSF161098">
    <property type="entry name" value="MetI-like"/>
    <property type="match status" value="1"/>
</dbReference>
<evidence type="ECO:0000256" key="3">
    <source>
        <dbReference type="ARBA" id="ARBA00022448"/>
    </source>
</evidence>
<evidence type="ECO:0000256" key="1">
    <source>
        <dbReference type="ARBA" id="ARBA00004651"/>
    </source>
</evidence>
<dbReference type="InterPro" id="IPR000515">
    <property type="entry name" value="MetI-like"/>
</dbReference>
<dbReference type="InterPro" id="IPR035906">
    <property type="entry name" value="MetI-like_sf"/>
</dbReference>
<dbReference type="PANTHER" id="PTHR43848:SF2">
    <property type="entry name" value="PUTRESCINE TRANSPORT SYSTEM PERMEASE PROTEIN POTI"/>
    <property type="match status" value="1"/>
</dbReference>
<evidence type="ECO:0000256" key="5">
    <source>
        <dbReference type="ARBA" id="ARBA00022692"/>
    </source>
</evidence>
<dbReference type="PROSITE" id="PS50928">
    <property type="entry name" value="ABC_TM1"/>
    <property type="match status" value="1"/>
</dbReference>
<dbReference type="GO" id="GO:0055085">
    <property type="term" value="P:transmembrane transport"/>
    <property type="evidence" value="ECO:0007669"/>
    <property type="project" value="InterPro"/>
</dbReference>
<dbReference type="PANTHER" id="PTHR43848">
    <property type="entry name" value="PUTRESCINE TRANSPORT SYSTEM PERMEASE PROTEIN POTI"/>
    <property type="match status" value="1"/>
</dbReference>
<proteinExistence type="inferred from homology"/>
<feature type="domain" description="ABC transmembrane type-1" evidence="9">
    <location>
        <begin position="99"/>
        <end position="285"/>
    </location>
</feature>
<comment type="similarity">
    <text evidence="2">Belongs to the binding-protein-dependent transport system permease family. CysTW subfamily.</text>
</comment>
<feature type="transmembrane region" description="Helical" evidence="8">
    <location>
        <begin position="237"/>
        <end position="255"/>
    </location>
</feature>
<dbReference type="RefSeq" id="WP_208098541.1">
    <property type="nucleotide sequence ID" value="NZ_JAGDYM010000014.1"/>
</dbReference>
<evidence type="ECO:0000313" key="11">
    <source>
        <dbReference type="Proteomes" id="UP000664382"/>
    </source>
</evidence>
<evidence type="ECO:0000259" key="9">
    <source>
        <dbReference type="PROSITE" id="PS50928"/>
    </source>
</evidence>
<feature type="transmembrane region" description="Helical" evidence="8">
    <location>
        <begin position="267"/>
        <end position="285"/>
    </location>
</feature>
<keyword evidence="5 8" id="KW-0812">Transmembrane</keyword>
<keyword evidence="11" id="KW-1185">Reference proteome</keyword>
<keyword evidence="3 8" id="KW-0813">Transport</keyword>
<comment type="subcellular location">
    <subcellularLocation>
        <location evidence="1 8">Cell membrane</location>
        <topology evidence="1 8">Multi-pass membrane protein</topology>
    </subcellularLocation>
</comment>
<keyword evidence="6 8" id="KW-1133">Transmembrane helix</keyword>
<dbReference type="InterPro" id="IPR051789">
    <property type="entry name" value="Bact_Polyamine_Transport"/>
</dbReference>
<dbReference type="AlphaFoldDB" id="A0A939MQD5"/>
<evidence type="ECO:0000256" key="4">
    <source>
        <dbReference type="ARBA" id="ARBA00022475"/>
    </source>
</evidence>
<keyword evidence="4" id="KW-1003">Cell membrane</keyword>
<feature type="transmembrane region" description="Helical" evidence="8">
    <location>
        <begin position="136"/>
        <end position="156"/>
    </location>
</feature>
<keyword evidence="7 8" id="KW-0472">Membrane</keyword>
<evidence type="ECO:0000256" key="6">
    <source>
        <dbReference type="ARBA" id="ARBA00022989"/>
    </source>
</evidence>
<protein>
    <submittedName>
        <fullName evidence="10">ABC transporter permease</fullName>
    </submittedName>
</protein>
<gene>
    <name evidence="10" type="ORF">J4H92_12585</name>
</gene>
<sequence length="298" mass="31759">MAEQRTGIGTCRGPIEPETAPTTTALRAIGERTSPRRRRRGGPGWLHLPLWLGYAFLYLPIAVVVVMSFNASRNLFVWAGFSFDWYASLLSNRAMLEGLGNTLIVAVATTAISTLLGTLLAVGIHRFTRGGLIRAYAIAPALLPDLLLGIGLLSLFSLVSFSLGLHSVVIAHSVFATAFVTAIVLARMASIDGSLEEASRDLGASPLRTFLRVTLPQLMPGIVAGAMLAFTLSLDEFVIAFFTAAPTTPTLPIVIYSTVRFGVTPEVNALATLLLLVSIVTILAAQRLTRIGSPKESA</sequence>
<reference evidence="10" key="1">
    <citation type="submission" date="2021-03" db="EMBL/GenBank/DDBJ databases">
        <title>Leucobacter chromiisoli sp. nov., isolated from chromium-containing soil of chemical plant.</title>
        <authorList>
            <person name="Xu Z."/>
        </authorList>
    </citation>
    <scope>NUCLEOTIDE SEQUENCE</scope>
    <source>
        <strain evidence="10">S27</strain>
    </source>
</reference>
<evidence type="ECO:0000256" key="7">
    <source>
        <dbReference type="ARBA" id="ARBA00023136"/>
    </source>
</evidence>
<feature type="transmembrane region" description="Helical" evidence="8">
    <location>
        <begin position="209"/>
        <end position="230"/>
    </location>
</feature>
<dbReference type="CDD" id="cd06261">
    <property type="entry name" value="TM_PBP2"/>
    <property type="match status" value="1"/>
</dbReference>
<name>A0A939MQD5_9MICO</name>
<organism evidence="10 11">
    <name type="scientific">Leucobacter weissii</name>
    <dbReference type="NCBI Taxonomy" id="1983706"/>
    <lineage>
        <taxon>Bacteria</taxon>
        <taxon>Bacillati</taxon>
        <taxon>Actinomycetota</taxon>
        <taxon>Actinomycetes</taxon>
        <taxon>Micrococcales</taxon>
        <taxon>Microbacteriaceae</taxon>
        <taxon>Leucobacter</taxon>
    </lineage>
</organism>
<feature type="transmembrane region" description="Helical" evidence="8">
    <location>
        <begin position="168"/>
        <end position="189"/>
    </location>
</feature>
<evidence type="ECO:0000256" key="2">
    <source>
        <dbReference type="ARBA" id="ARBA00007069"/>
    </source>
</evidence>
<evidence type="ECO:0000256" key="8">
    <source>
        <dbReference type="RuleBase" id="RU363032"/>
    </source>
</evidence>
<comment type="caution">
    <text evidence="10">The sequence shown here is derived from an EMBL/GenBank/DDBJ whole genome shotgun (WGS) entry which is preliminary data.</text>
</comment>
<dbReference type="Pfam" id="PF00528">
    <property type="entry name" value="BPD_transp_1"/>
    <property type="match status" value="1"/>
</dbReference>